<evidence type="ECO:0000313" key="19">
    <source>
        <dbReference type="Proteomes" id="UP000231542"/>
    </source>
</evidence>
<evidence type="ECO:0000256" key="8">
    <source>
        <dbReference type="ARBA" id="ARBA00022840"/>
    </source>
</evidence>
<dbReference type="InterPro" id="IPR036565">
    <property type="entry name" value="Mur-like_cat_sf"/>
</dbReference>
<evidence type="ECO:0000256" key="14">
    <source>
        <dbReference type="HAMAP-Rule" id="MF_00046"/>
    </source>
</evidence>
<feature type="domain" description="Mur ligase N-terminal catalytic" evidence="15">
    <location>
        <begin position="8"/>
        <end position="106"/>
    </location>
</feature>
<dbReference type="EC" id="6.3.2.8" evidence="3 14"/>
<feature type="binding site" evidence="14">
    <location>
        <begin position="115"/>
        <end position="121"/>
    </location>
    <ligand>
        <name>ATP</name>
        <dbReference type="ChEBI" id="CHEBI:30616"/>
    </ligand>
</feature>
<sequence>MNLEKVKRIHFIGIAGIGMSAVAAMAKKLDYQISGSDENAYPPATLVLDANNIFFHKQYKKEHIQGQDLVVIGAGQDPDNNLEVREVQKQGIEVVSFAELLYLFTKDKFRIVVAGTHGKTTTASLIAWALNSTGQKIGFFIGGYVKDFKTNYSLSQSNNFLIEGDEYYSSFFDKRPKFLHYHPSLLVITNLDLDHYDYYRNLDDLIDKFKKCIKAMPPDGVIVACHDDQNVRKLLKRSERKIIWYGLKGNQQKWKAENIIYSGDSMSFRARNLETKEKEKIDLKILGQHNVLNCLAALATLDYLGISLRSYKENLLKFQGSQRRFEKKGEAKEIIVIDDYAHHPTAVQATIDTARAVFPNRRIWAVFEPHTFSRTKATLEQLAHSFLSADQVIIPKIYPAREKFKKGGITAQKVVDEIKKYQQNVYYLPTQGEVVEHLLKELRPKDVVIIMAVGVFNQVADLLLSKIENG</sequence>
<evidence type="ECO:0000259" key="15">
    <source>
        <dbReference type="Pfam" id="PF01225"/>
    </source>
</evidence>
<evidence type="ECO:0000256" key="10">
    <source>
        <dbReference type="ARBA" id="ARBA00022984"/>
    </source>
</evidence>
<evidence type="ECO:0000256" key="13">
    <source>
        <dbReference type="ARBA" id="ARBA00047833"/>
    </source>
</evidence>
<name>A0A2H0YXK8_9BACT</name>
<comment type="pathway">
    <text evidence="2 14">Cell wall biogenesis; peptidoglycan biosynthesis.</text>
</comment>
<evidence type="ECO:0000313" key="18">
    <source>
        <dbReference type="EMBL" id="PIS42472.1"/>
    </source>
</evidence>
<dbReference type="Proteomes" id="UP000231542">
    <property type="component" value="Unassembled WGS sequence"/>
</dbReference>
<accession>A0A2H0YXK8</accession>
<keyword evidence="7 14" id="KW-0547">Nucleotide-binding</keyword>
<evidence type="ECO:0000256" key="3">
    <source>
        <dbReference type="ARBA" id="ARBA00012211"/>
    </source>
</evidence>
<dbReference type="Pfam" id="PF08245">
    <property type="entry name" value="Mur_ligase_M"/>
    <property type="match status" value="1"/>
</dbReference>
<dbReference type="InterPro" id="IPR050061">
    <property type="entry name" value="MurCDEF_pg_biosynth"/>
</dbReference>
<feature type="domain" description="Mur ligase central" evidence="17">
    <location>
        <begin position="113"/>
        <end position="300"/>
    </location>
</feature>
<dbReference type="GO" id="GO:0009252">
    <property type="term" value="P:peptidoglycan biosynthetic process"/>
    <property type="evidence" value="ECO:0007669"/>
    <property type="project" value="UniProtKB-UniRule"/>
</dbReference>
<dbReference type="AlphaFoldDB" id="A0A2H0YXK8"/>
<dbReference type="InterPro" id="IPR005758">
    <property type="entry name" value="UDP-N-AcMur_Ala_ligase_MurC"/>
</dbReference>
<dbReference type="Pfam" id="PF01225">
    <property type="entry name" value="Mur_ligase"/>
    <property type="match status" value="1"/>
</dbReference>
<keyword evidence="5 14" id="KW-0436">Ligase</keyword>
<comment type="function">
    <text evidence="14">Cell wall formation.</text>
</comment>
<dbReference type="NCBIfam" id="TIGR01082">
    <property type="entry name" value="murC"/>
    <property type="match status" value="1"/>
</dbReference>
<dbReference type="GO" id="GO:0071555">
    <property type="term" value="P:cell wall organization"/>
    <property type="evidence" value="ECO:0007669"/>
    <property type="project" value="UniProtKB-KW"/>
</dbReference>
<comment type="caution">
    <text evidence="18">The sequence shown here is derived from an EMBL/GenBank/DDBJ whole genome shotgun (WGS) entry which is preliminary data.</text>
</comment>
<evidence type="ECO:0000256" key="7">
    <source>
        <dbReference type="ARBA" id="ARBA00022741"/>
    </source>
</evidence>
<evidence type="ECO:0000256" key="12">
    <source>
        <dbReference type="ARBA" id="ARBA00023316"/>
    </source>
</evidence>
<dbReference type="PANTHER" id="PTHR43445:SF5">
    <property type="entry name" value="UDP-N-ACETYLMURAMATE--L-ALANYL-GAMMA-D-GLUTAMYL-MESO-2,6-DIAMINOHEPTANDIOATE LIGASE"/>
    <property type="match status" value="1"/>
</dbReference>
<dbReference type="InterPro" id="IPR004101">
    <property type="entry name" value="Mur_ligase_C"/>
</dbReference>
<keyword evidence="11 14" id="KW-0131">Cell cycle</keyword>
<dbReference type="GO" id="GO:0005524">
    <property type="term" value="F:ATP binding"/>
    <property type="evidence" value="ECO:0007669"/>
    <property type="project" value="UniProtKB-UniRule"/>
</dbReference>
<evidence type="ECO:0000256" key="5">
    <source>
        <dbReference type="ARBA" id="ARBA00022598"/>
    </source>
</evidence>
<dbReference type="InterPro" id="IPR013221">
    <property type="entry name" value="Mur_ligase_cen"/>
</dbReference>
<evidence type="ECO:0000256" key="1">
    <source>
        <dbReference type="ARBA" id="ARBA00004496"/>
    </source>
</evidence>
<dbReference type="Gene3D" id="3.40.1190.10">
    <property type="entry name" value="Mur-like, catalytic domain"/>
    <property type="match status" value="1"/>
</dbReference>
<keyword evidence="10 14" id="KW-0573">Peptidoglycan synthesis</keyword>
<dbReference type="Pfam" id="PF02875">
    <property type="entry name" value="Mur_ligase_C"/>
    <property type="match status" value="1"/>
</dbReference>
<dbReference type="GO" id="GO:0005737">
    <property type="term" value="C:cytoplasm"/>
    <property type="evidence" value="ECO:0007669"/>
    <property type="project" value="UniProtKB-SubCell"/>
</dbReference>
<dbReference type="InterPro" id="IPR036615">
    <property type="entry name" value="Mur_ligase_C_dom_sf"/>
</dbReference>
<dbReference type="UniPathway" id="UPA00219"/>
<keyword evidence="8 14" id="KW-0067">ATP-binding</keyword>
<dbReference type="GO" id="GO:0008763">
    <property type="term" value="F:UDP-N-acetylmuramate-L-alanine ligase activity"/>
    <property type="evidence" value="ECO:0007669"/>
    <property type="project" value="UniProtKB-UniRule"/>
</dbReference>
<organism evidence="18 19">
    <name type="scientific">Candidatus Kerfeldbacteria bacterium CG08_land_8_20_14_0_20_40_16</name>
    <dbReference type="NCBI Taxonomy" id="2014244"/>
    <lineage>
        <taxon>Bacteria</taxon>
        <taxon>Candidatus Kerfeldiibacteriota</taxon>
    </lineage>
</organism>
<dbReference type="SUPFAM" id="SSF51984">
    <property type="entry name" value="MurCD N-terminal domain"/>
    <property type="match status" value="1"/>
</dbReference>
<comment type="catalytic activity">
    <reaction evidence="13 14">
        <text>UDP-N-acetyl-alpha-D-muramate + L-alanine + ATP = UDP-N-acetyl-alpha-D-muramoyl-L-alanine + ADP + phosphate + H(+)</text>
        <dbReference type="Rhea" id="RHEA:23372"/>
        <dbReference type="ChEBI" id="CHEBI:15378"/>
        <dbReference type="ChEBI" id="CHEBI:30616"/>
        <dbReference type="ChEBI" id="CHEBI:43474"/>
        <dbReference type="ChEBI" id="CHEBI:57972"/>
        <dbReference type="ChEBI" id="CHEBI:70757"/>
        <dbReference type="ChEBI" id="CHEBI:83898"/>
        <dbReference type="ChEBI" id="CHEBI:456216"/>
        <dbReference type="EC" id="6.3.2.8"/>
    </reaction>
</comment>
<dbReference type="PANTHER" id="PTHR43445">
    <property type="entry name" value="UDP-N-ACETYLMURAMATE--L-ALANINE LIGASE-RELATED"/>
    <property type="match status" value="1"/>
</dbReference>
<evidence type="ECO:0000259" key="17">
    <source>
        <dbReference type="Pfam" id="PF08245"/>
    </source>
</evidence>
<dbReference type="SUPFAM" id="SSF53244">
    <property type="entry name" value="MurD-like peptide ligases, peptide-binding domain"/>
    <property type="match status" value="1"/>
</dbReference>
<protein>
    <recommendedName>
        <fullName evidence="3 14">UDP-N-acetylmuramate--L-alanine ligase</fullName>
        <ecNumber evidence="3 14">6.3.2.8</ecNumber>
    </recommendedName>
    <alternativeName>
        <fullName evidence="14">UDP-N-acetylmuramoyl-L-alanine synthetase</fullName>
    </alternativeName>
</protein>
<evidence type="ECO:0000256" key="2">
    <source>
        <dbReference type="ARBA" id="ARBA00004752"/>
    </source>
</evidence>
<evidence type="ECO:0000256" key="9">
    <source>
        <dbReference type="ARBA" id="ARBA00022960"/>
    </source>
</evidence>
<feature type="domain" description="Mur ligase C-terminal" evidence="16">
    <location>
        <begin position="323"/>
        <end position="452"/>
    </location>
</feature>
<gene>
    <name evidence="14 18" type="primary">murC</name>
    <name evidence="18" type="ORF">COT24_03450</name>
</gene>
<keyword evidence="4 14" id="KW-0963">Cytoplasm</keyword>
<evidence type="ECO:0000259" key="16">
    <source>
        <dbReference type="Pfam" id="PF02875"/>
    </source>
</evidence>
<reference evidence="18 19" key="1">
    <citation type="submission" date="2017-09" db="EMBL/GenBank/DDBJ databases">
        <title>Depth-based differentiation of microbial function through sediment-hosted aquifers and enrichment of novel symbionts in the deep terrestrial subsurface.</title>
        <authorList>
            <person name="Probst A.J."/>
            <person name="Ladd B."/>
            <person name="Jarett J.K."/>
            <person name="Geller-Mcgrath D.E."/>
            <person name="Sieber C.M."/>
            <person name="Emerson J.B."/>
            <person name="Anantharaman K."/>
            <person name="Thomas B.C."/>
            <person name="Malmstrom R."/>
            <person name="Stieglmeier M."/>
            <person name="Klingl A."/>
            <person name="Woyke T."/>
            <person name="Ryan C.M."/>
            <person name="Banfield J.F."/>
        </authorList>
    </citation>
    <scope>NUCLEOTIDE SEQUENCE [LARGE SCALE GENOMIC DNA]</scope>
    <source>
        <strain evidence="18">CG08_land_8_20_14_0_20_40_16</strain>
    </source>
</reference>
<dbReference type="Gene3D" id="3.90.190.20">
    <property type="entry name" value="Mur ligase, C-terminal domain"/>
    <property type="match status" value="1"/>
</dbReference>
<dbReference type="InterPro" id="IPR000713">
    <property type="entry name" value="Mur_ligase_N"/>
</dbReference>
<dbReference type="EMBL" id="PEXU01000042">
    <property type="protein sequence ID" value="PIS42472.1"/>
    <property type="molecule type" value="Genomic_DNA"/>
</dbReference>
<evidence type="ECO:0000256" key="4">
    <source>
        <dbReference type="ARBA" id="ARBA00022490"/>
    </source>
</evidence>
<comment type="similarity">
    <text evidence="14">Belongs to the MurCDEF family.</text>
</comment>
<keyword evidence="9 14" id="KW-0133">Cell shape</keyword>
<dbReference type="SUPFAM" id="SSF53623">
    <property type="entry name" value="MurD-like peptide ligases, catalytic domain"/>
    <property type="match status" value="1"/>
</dbReference>
<keyword evidence="6 14" id="KW-0132">Cell division</keyword>
<dbReference type="Gene3D" id="3.40.50.720">
    <property type="entry name" value="NAD(P)-binding Rossmann-like Domain"/>
    <property type="match status" value="1"/>
</dbReference>
<evidence type="ECO:0000256" key="6">
    <source>
        <dbReference type="ARBA" id="ARBA00022618"/>
    </source>
</evidence>
<evidence type="ECO:0000256" key="11">
    <source>
        <dbReference type="ARBA" id="ARBA00023306"/>
    </source>
</evidence>
<dbReference type="GO" id="GO:0008360">
    <property type="term" value="P:regulation of cell shape"/>
    <property type="evidence" value="ECO:0007669"/>
    <property type="project" value="UniProtKB-KW"/>
</dbReference>
<comment type="subcellular location">
    <subcellularLocation>
        <location evidence="1 14">Cytoplasm</location>
    </subcellularLocation>
</comment>
<proteinExistence type="inferred from homology"/>
<dbReference type="HAMAP" id="MF_00046">
    <property type="entry name" value="MurC"/>
    <property type="match status" value="1"/>
</dbReference>
<dbReference type="GO" id="GO:0051301">
    <property type="term" value="P:cell division"/>
    <property type="evidence" value="ECO:0007669"/>
    <property type="project" value="UniProtKB-KW"/>
</dbReference>
<keyword evidence="12 14" id="KW-0961">Cell wall biogenesis/degradation</keyword>